<evidence type="ECO:0000256" key="6">
    <source>
        <dbReference type="ARBA" id="ARBA00022438"/>
    </source>
</evidence>
<evidence type="ECO:0000256" key="3">
    <source>
        <dbReference type="ARBA" id="ARBA00010136"/>
    </source>
</evidence>
<keyword evidence="6 15" id="KW-0031">Aminopeptidase</keyword>
<proteinExistence type="inferred from homology"/>
<evidence type="ECO:0000256" key="12">
    <source>
        <dbReference type="SAM" id="SignalP"/>
    </source>
</evidence>
<keyword evidence="16" id="KW-1185">Reference proteome</keyword>
<evidence type="ECO:0000313" key="15">
    <source>
        <dbReference type="EMBL" id="MDR5590868.1"/>
    </source>
</evidence>
<dbReference type="EMBL" id="JAVJIU010000003">
    <property type="protein sequence ID" value="MDR5590868.1"/>
    <property type="molecule type" value="Genomic_DNA"/>
</dbReference>
<keyword evidence="7" id="KW-0645">Protease</keyword>
<dbReference type="InterPro" id="IPR027268">
    <property type="entry name" value="Peptidase_M4/M1_CTD_sf"/>
</dbReference>
<evidence type="ECO:0000256" key="8">
    <source>
        <dbReference type="ARBA" id="ARBA00022723"/>
    </source>
</evidence>
<evidence type="ECO:0000256" key="2">
    <source>
        <dbReference type="ARBA" id="ARBA00001947"/>
    </source>
</evidence>
<sequence>MRNILALLLTFCSIVLTAQETGVSKTETFDFNKLEAMVKISPESGEVRGDVNFSFEVLAQEDTLFIDGKKMQFTDVWLDENPVNFYSDENGIYVIEEFLPSKERKLTFRYSAQPTSGMYFINWDLPEAENSKKQVWTQGQGKYTSNWLPSIDNMTEKLEFDISYEFPKGYQLIANGVLLNSELAIDSIQRWSYDMKNPMSSYLVGFAAGKFDSKILQSSSGDEIQLHYRPEDSLFADATYRYSVEMFDFLENEIGVPYPWQNYKQIPVLDFLYGGMENTGTTIFSASFLTDSIGFKDRNYVNVNAHELAHQWFGDLVTEKEGKHHWLHEGFATYYALLVEKEIFGEDYYYWKLYETAETLKKLSDSGKGQALLNSKASSTTFYQKGAWALHILRERVGDEAFKDGVKNYLELYKFQNVETDNFIAEIEAASGMDLSQFVKDWLQQSAFKANQSLESLKRSEFIVNYLNIAALRETPLDQKIEFLESALKFPVNDYIGQEAVNQLAGIQSPETNRLYKLAFDTNNIFVRQAIASSMEDIPESLKSDFESLLDDESYLTKEAALFKLWEQFPDEREKYLQKMKGVDGFYNKNVEMLWLTLNLVTPEFDPELTQDHYEKLAGYTYPSEPFQIRENAFSYLFQLGAFNEKSLESLIKGTQHHAYRFRDYCRQLLTELLDNYEYRLKLEEVSAEMAEKETAYLRSKING</sequence>
<dbReference type="PRINTS" id="PR00756">
    <property type="entry name" value="ALADIPTASE"/>
</dbReference>
<keyword evidence="11" id="KW-0482">Metalloprotease</keyword>
<evidence type="ECO:0000259" key="13">
    <source>
        <dbReference type="Pfam" id="PF01433"/>
    </source>
</evidence>
<keyword evidence="12" id="KW-0732">Signal</keyword>
<keyword evidence="10" id="KW-0862">Zinc</keyword>
<dbReference type="InterPro" id="IPR016024">
    <property type="entry name" value="ARM-type_fold"/>
</dbReference>
<dbReference type="SUPFAM" id="SSF55486">
    <property type="entry name" value="Metalloproteases ('zincins'), catalytic domain"/>
    <property type="match status" value="1"/>
</dbReference>
<dbReference type="Pfam" id="PF01433">
    <property type="entry name" value="Peptidase_M1"/>
    <property type="match status" value="1"/>
</dbReference>
<evidence type="ECO:0000256" key="5">
    <source>
        <dbReference type="ARBA" id="ARBA00015611"/>
    </source>
</evidence>
<protein>
    <recommendedName>
        <fullName evidence="5">Aminopeptidase N</fullName>
        <ecNumber evidence="4">3.4.11.2</ecNumber>
    </recommendedName>
</protein>
<dbReference type="EC" id="3.4.11.2" evidence="4"/>
<feature type="chain" id="PRO_5045763292" description="Aminopeptidase N" evidence="12">
    <location>
        <begin position="19"/>
        <end position="704"/>
    </location>
</feature>
<evidence type="ECO:0000256" key="1">
    <source>
        <dbReference type="ARBA" id="ARBA00000098"/>
    </source>
</evidence>
<dbReference type="GO" id="GO:0004177">
    <property type="term" value="F:aminopeptidase activity"/>
    <property type="evidence" value="ECO:0007669"/>
    <property type="project" value="UniProtKB-KW"/>
</dbReference>
<feature type="domain" description="Peptidase M1 membrane alanine aminopeptidase" evidence="13">
    <location>
        <begin position="243"/>
        <end position="442"/>
    </location>
</feature>
<comment type="cofactor">
    <cofactor evidence="2">
        <name>Zn(2+)</name>
        <dbReference type="ChEBI" id="CHEBI:29105"/>
    </cofactor>
</comment>
<dbReference type="Gene3D" id="1.10.390.10">
    <property type="entry name" value="Neutral Protease Domain 2"/>
    <property type="match status" value="1"/>
</dbReference>
<dbReference type="CDD" id="cd09603">
    <property type="entry name" value="M1_APN_like"/>
    <property type="match status" value="1"/>
</dbReference>
<dbReference type="SUPFAM" id="SSF48371">
    <property type="entry name" value="ARM repeat"/>
    <property type="match status" value="1"/>
</dbReference>
<evidence type="ECO:0000256" key="4">
    <source>
        <dbReference type="ARBA" id="ARBA00012564"/>
    </source>
</evidence>
<evidence type="ECO:0000259" key="14">
    <source>
        <dbReference type="Pfam" id="PF17900"/>
    </source>
</evidence>
<dbReference type="SUPFAM" id="SSF63737">
    <property type="entry name" value="Leukotriene A4 hydrolase N-terminal domain"/>
    <property type="match status" value="1"/>
</dbReference>
<accession>A0ABU1ER57</accession>
<feature type="domain" description="Aminopeptidase N-like N-terminal" evidence="14">
    <location>
        <begin position="37"/>
        <end position="203"/>
    </location>
</feature>
<gene>
    <name evidence="15" type="ORF">RE431_09455</name>
</gene>
<dbReference type="InterPro" id="IPR014782">
    <property type="entry name" value="Peptidase_M1_dom"/>
</dbReference>
<evidence type="ECO:0000256" key="11">
    <source>
        <dbReference type="ARBA" id="ARBA00023049"/>
    </source>
</evidence>
<evidence type="ECO:0000313" key="16">
    <source>
        <dbReference type="Proteomes" id="UP001257234"/>
    </source>
</evidence>
<comment type="catalytic activity">
    <reaction evidence="1">
        <text>Release of an N-terminal amino acid, Xaa-|-Yaa- from a peptide, amide or arylamide. Xaa is preferably Ala, but may be most amino acids including Pro (slow action). When a terminal hydrophobic residue is followed by a prolyl residue, the two may be released as an intact Xaa-Pro dipeptide.</text>
        <dbReference type="EC" id="3.4.11.2"/>
    </reaction>
</comment>
<dbReference type="InterPro" id="IPR001930">
    <property type="entry name" value="Peptidase_M1"/>
</dbReference>
<evidence type="ECO:0000256" key="7">
    <source>
        <dbReference type="ARBA" id="ARBA00022670"/>
    </source>
</evidence>
<comment type="caution">
    <text evidence="15">The sequence shown here is derived from an EMBL/GenBank/DDBJ whole genome shotgun (WGS) entry which is preliminary data.</text>
</comment>
<dbReference type="RefSeq" id="WP_309561739.1">
    <property type="nucleotide sequence ID" value="NZ_JAVJIU010000003.1"/>
</dbReference>
<comment type="similarity">
    <text evidence="3">Belongs to the peptidase M1 family.</text>
</comment>
<dbReference type="PANTHER" id="PTHR11533:SF174">
    <property type="entry name" value="PUROMYCIN-SENSITIVE AMINOPEPTIDASE-RELATED"/>
    <property type="match status" value="1"/>
</dbReference>
<name>A0ABU1ER57_9FLAO</name>
<evidence type="ECO:0000256" key="10">
    <source>
        <dbReference type="ARBA" id="ARBA00022833"/>
    </source>
</evidence>
<feature type="signal peptide" evidence="12">
    <location>
        <begin position="1"/>
        <end position="18"/>
    </location>
</feature>
<dbReference type="PANTHER" id="PTHR11533">
    <property type="entry name" value="PROTEASE M1 ZINC METALLOPROTEASE"/>
    <property type="match status" value="1"/>
</dbReference>
<reference evidence="16" key="1">
    <citation type="submission" date="2023-07" db="EMBL/GenBank/DDBJ databases">
        <title>Christiangramia sp. SM2212., a novel bacterium of the family Flavobacteriaceae isolated from the sea sediment.</title>
        <authorList>
            <person name="Wang J."/>
            <person name="Zhang X."/>
        </authorList>
    </citation>
    <scope>NUCLEOTIDE SEQUENCE [LARGE SCALE GENOMIC DNA]</scope>
    <source>
        <strain evidence="16">SM2212</strain>
    </source>
</reference>
<evidence type="ECO:0000256" key="9">
    <source>
        <dbReference type="ARBA" id="ARBA00022801"/>
    </source>
</evidence>
<organism evidence="15 16">
    <name type="scientific">Christiangramia sediminicola</name>
    <dbReference type="NCBI Taxonomy" id="3073267"/>
    <lineage>
        <taxon>Bacteria</taxon>
        <taxon>Pseudomonadati</taxon>
        <taxon>Bacteroidota</taxon>
        <taxon>Flavobacteriia</taxon>
        <taxon>Flavobacteriales</taxon>
        <taxon>Flavobacteriaceae</taxon>
        <taxon>Christiangramia</taxon>
    </lineage>
</organism>
<dbReference type="InterPro" id="IPR045357">
    <property type="entry name" value="Aminopeptidase_N-like_N"/>
</dbReference>
<dbReference type="Gene3D" id="2.60.40.1730">
    <property type="entry name" value="tricorn interacting facor f3 domain"/>
    <property type="match status" value="1"/>
</dbReference>
<keyword evidence="8" id="KW-0479">Metal-binding</keyword>
<keyword evidence="9 15" id="KW-0378">Hydrolase</keyword>
<dbReference type="Pfam" id="PF17900">
    <property type="entry name" value="Peptidase_M1_N"/>
    <property type="match status" value="1"/>
</dbReference>
<dbReference type="InterPro" id="IPR042097">
    <property type="entry name" value="Aminopeptidase_N-like_N_sf"/>
</dbReference>
<dbReference type="Proteomes" id="UP001257234">
    <property type="component" value="Unassembled WGS sequence"/>
</dbReference>
<dbReference type="InterPro" id="IPR050344">
    <property type="entry name" value="Peptidase_M1_aminopeptidases"/>
</dbReference>